<gene>
    <name evidence="6" type="ORF">LAME_0H13542G</name>
</gene>
<dbReference type="Gene3D" id="1.25.40.10">
    <property type="entry name" value="Tetratricopeptide repeat domain"/>
    <property type="match status" value="4"/>
</dbReference>
<keyword evidence="3" id="KW-0539">Nucleus</keyword>
<dbReference type="OrthoDB" id="440128at2759"/>
<evidence type="ECO:0000259" key="5">
    <source>
        <dbReference type="Pfam" id="PF06424"/>
    </source>
</evidence>
<dbReference type="GO" id="GO:0071013">
    <property type="term" value="C:catalytic step 2 spliceosome"/>
    <property type="evidence" value="ECO:0007669"/>
    <property type="project" value="TreeGrafter"/>
</dbReference>
<reference evidence="7" key="1">
    <citation type="submission" date="2016-03" db="EMBL/GenBank/DDBJ databases">
        <authorList>
            <person name="Devillers Hugo."/>
        </authorList>
    </citation>
    <scope>NUCLEOTIDE SEQUENCE [LARGE SCALE GENOMIC DNA]</scope>
</reference>
<dbReference type="AlphaFoldDB" id="A0A1G4KHC0"/>
<dbReference type="PANTHER" id="PTHR11246:SF1">
    <property type="entry name" value="PRE-MRNA-PROCESSING FACTOR 6"/>
    <property type="match status" value="1"/>
</dbReference>
<proteinExistence type="predicted"/>
<name>A0A1G4KHC0_9SACH</name>
<dbReference type="InterPro" id="IPR045075">
    <property type="entry name" value="Syf1-like"/>
</dbReference>
<dbReference type="EMBL" id="LT598480">
    <property type="protein sequence ID" value="SCV03826.1"/>
    <property type="molecule type" value="Genomic_DNA"/>
</dbReference>
<dbReference type="PANTHER" id="PTHR11246">
    <property type="entry name" value="PRE-MRNA SPLICING FACTOR"/>
    <property type="match status" value="1"/>
</dbReference>
<feature type="region of interest" description="Disordered" evidence="4">
    <location>
        <begin position="27"/>
        <end position="62"/>
    </location>
</feature>
<evidence type="ECO:0000256" key="3">
    <source>
        <dbReference type="ARBA" id="ARBA00023242"/>
    </source>
</evidence>
<dbReference type="InterPro" id="IPR003107">
    <property type="entry name" value="HAT"/>
</dbReference>
<evidence type="ECO:0000313" key="7">
    <source>
        <dbReference type="Proteomes" id="UP000191144"/>
    </source>
</evidence>
<dbReference type="SMART" id="SM00386">
    <property type="entry name" value="HAT"/>
    <property type="match status" value="7"/>
</dbReference>
<organism evidence="6 7">
    <name type="scientific">Lachancea meyersii CBS 8951</name>
    <dbReference type="NCBI Taxonomy" id="1266667"/>
    <lineage>
        <taxon>Eukaryota</taxon>
        <taxon>Fungi</taxon>
        <taxon>Dikarya</taxon>
        <taxon>Ascomycota</taxon>
        <taxon>Saccharomycotina</taxon>
        <taxon>Saccharomycetes</taxon>
        <taxon>Saccharomycetales</taxon>
        <taxon>Saccharomycetaceae</taxon>
        <taxon>Lachancea</taxon>
    </lineage>
</organism>
<keyword evidence="2" id="KW-0677">Repeat</keyword>
<dbReference type="GO" id="GO:0046540">
    <property type="term" value="C:U4/U6 x U5 tri-snRNP complex"/>
    <property type="evidence" value="ECO:0007669"/>
    <property type="project" value="TreeGrafter"/>
</dbReference>
<dbReference type="SUPFAM" id="SSF48452">
    <property type="entry name" value="TPR-like"/>
    <property type="match status" value="3"/>
</dbReference>
<sequence length="910" mass="103565">MELPAFLSQKPPPGYVAGIGRGATGFTTRSDIGSGKVPGRVRDDREMPLGADENENGDADEEGIGRNAKVRFEDSNGLSLVSNNVGQNDEEADRIYLEIDARLSNSKTQKKADIENVKKPDSNLEVTTGITAVSQAFVDLKRSLATVSDEQWENLPEAGDFTRRNKRQRIELQNERKTYAAPDTLMAENIDLTKLTQEREKLLGRQLDESLNGRDGNAQNARNETDQYLRDLDDSIKTAELNTDVQDVGRMRTILNSYRKSDPKRPQGWIASARLEEKAKKYPLAKSLIEEGCNACPRDEDIWLENIRLNATDLHYCKILVARALSFNDESIKLWLKAVELENETLNKVRVVRKALQSLPTSPELWKLAVQYEADRIEAIKILKKATELMPDNIELLTALINLQDHLDARKTLNTARKNNPDKLQVWILAIELEERRGSSSLEKLVKLLGKGLQELAKHGTEITVEQLFQEASQIEAQFTSSYELTLRALVKVAVDLHFGSQTYNNAVTFIDSISYNGLAKSFAYRYVLEKEPRNFVLWRRFLELCRVEKHIGEVYDAFETALFKNQTTILRDLPVLALMYSKEIWKVDKNTLRALDIIDRSLECNPDCVDFWLAKIKLLILDWKHDDAESLFKTAIDSLNAQPGFDRVCHRYIGFLRFQDRNPEALEMLETKFLAQQPACDKLFLQWGQIYQDTDQPKKARECFFEGTKKIPQSARLWIALARADKDLLGLPVKARSDLEMALLKVPAGTQQDHLLVARIQMERELSNIDQARLLVSQGLRVHPDSASLWVENLKLIAKKSQRKTAYQDALERTKSHHQVLIAIGTDLFADAQYGKALKWFQRATTAAPLFGDGWIWYSRCLQRMGRGISEILTQVDEQEPRYGAEWIKAAKQPHSLCLTPSQLLVKSI</sequence>
<feature type="domain" description="PRP1 splicing factor N-terminal" evidence="5">
    <location>
        <begin position="11"/>
        <end position="164"/>
    </location>
</feature>
<protein>
    <submittedName>
        <fullName evidence="6">LAME_0H13542g1_1</fullName>
    </submittedName>
</protein>
<feature type="compositionally biased region" description="Acidic residues" evidence="4">
    <location>
        <begin position="52"/>
        <end position="62"/>
    </location>
</feature>
<evidence type="ECO:0000256" key="4">
    <source>
        <dbReference type="SAM" id="MobiDB-lite"/>
    </source>
</evidence>
<keyword evidence="7" id="KW-1185">Reference proteome</keyword>
<evidence type="ECO:0000256" key="1">
    <source>
        <dbReference type="ARBA" id="ARBA00004123"/>
    </source>
</evidence>
<dbReference type="Pfam" id="PF06424">
    <property type="entry name" value="PRP1_N"/>
    <property type="match status" value="1"/>
</dbReference>
<comment type="subcellular location">
    <subcellularLocation>
        <location evidence="1">Nucleus</location>
    </subcellularLocation>
</comment>
<evidence type="ECO:0000313" key="6">
    <source>
        <dbReference type="EMBL" id="SCV03826.1"/>
    </source>
</evidence>
<accession>A0A1G4KHC0</accession>
<dbReference type="GO" id="GO:0000244">
    <property type="term" value="P:spliceosomal tri-snRNP complex assembly"/>
    <property type="evidence" value="ECO:0007669"/>
    <property type="project" value="TreeGrafter"/>
</dbReference>
<dbReference type="Proteomes" id="UP000191144">
    <property type="component" value="Chromosome H"/>
</dbReference>
<dbReference type="InterPro" id="IPR010491">
    <property type="entry name" value="PRP1_N"/>
</dbReference>
<dbReference type="InterPro" id="IPR011990">
    <property type="entry name" value="TPR-like_helical_dom_sf"/>
</dbReference>
<evidence type="ECO:0000256" key="2">
    <source>
        <dbReference type="ARBA" id="ARBA00022737"/>
    </source>
</evidence>